<feature type="domain" description="AAA+ ATPase" evidence="2">
    <location>
        <begin position="619"/>
        <end position="770"/>
    </location>
</feature>
<dbReference type="SUPFAM" id="SSF52540">
    <property type="entry name" value="P-loop containing nucleoside triphosphate hydrolases"/>
    <property type="match status" value="1"/>
</dbReference>
<reference evidence="3" key="1">
    <citation type="journal article" date="2020" name="bioRxiv">
        <title>Comparative genomics of Chlamydomonas.</title>
        <authorList>
            <person name="Craig R.J."/>
            <person name="Hasan A.R."/>
            <person name="Ness R.W."/>
            <person name="Keightley P.D."/>
        </authorList>
    </citation>
    <scope>NUCLEOTIDE SEQUENCE</scope>
    <source>
        <strain evidence="3">SAG 7.73</strain>
    </source>
</reference>
<dbReference type="SUPFAM" id="SSF48452">
    <property type="entry name" value="TPR-like"/>
    <property type="match status" value="5"/>
</dbReference>
<feature type="compositionally biased region" description="Low complexity" evidence="1">
    <location>
        <begin position="86"/>
        <end position="118"/>
    </location>
</feature>
<feature type="region of interest" description="Disordered" evidence="1">
    <location>
        <begin position="1"/>
        <end position="118"/>
    </location>
</feature>
<dbReference type="EMBL" id="JAEHOC010000057">
    <property type="protein sequence ID" value="KAG2425243.1"/>
    <property type="molecule type" value="Genomic_DNA"/>
</dbReference>
<dbReference type="InterPro" id="IPR011990">
    <property type="entry name" value="TPR-like_helical_dom_sf"/>
</dbReference>
<proteinExistence type="predicted"/>
<name>A0A835SDF1_CHLIN</name>
<dbReference type="PANTHER" id="PTHR46082">
    <property type="entry name" value="ATP/GTP-BINDING PROTEIN-RELATED"/>
    <property type="match status" value="1"/>
</dbReference>
<comment type="caution">
    <text evidence="3">The sequence shown here is derived from an EMBL/GenBank/DDBJ whole genome shotgun (WGS) entry which is preliminary data.</text>
</comment>
<evidence type="ECO:0000259" key="2">
    <source>
        <dbReference type="SMART" id="SM00382"/>
    </source>
</evidence>
<protein>
    <recommendedName>
        <fullName evidence="2">AAA+ ATPase domain-containing protein</fullName>
    </recommendedName>
</protein>
<accession>A0A835SDF1</accession>
<dbReference type="InterPro" id="IPR003593">
    <property type="entry name" value="AAA+_ATPase"/>
</dbReference>
<dbReference type="InterPro" id="IPR019734">
    <property type="entry name" value="TPR_rpt"/>
</dbReference>
<dbReference type="OrthoDB" id="1658288at2759"/>
<feature type="compositionally biased region" description="Low complexity" evidence="1">
    <location>
        <begin position="60"/>
        <end position="74"/>
    </location>
</feature>
<organism evidence="3 4">
    <name type="scientific">Chlamydomonas incerta</name>
    <dbReference type="NCBI Taxonomy" id="51695"/>
    <lineage>
        <taxon>Eukaryota</taxon>
        <taxon>Viridiplantae</taxon>
        <taxon>Chlorophyta</taxon>
        <taxon>core chlorophytes</taxon>
        <taxon>Chlorophyceae</taxon>
        <taxon>CS clade</taxon>
        <taxon>Chlamydomonadales</taxon>
        <taxon>Chlamydomonadaceae</taxon>
        <taxon>Chlamydomonas</taxon>
    </lineage>
</organism>
<dbReference type="Pfam" id="PF13424">
    <property type="entry name" value="TPR_12"/>
    <property type="match status" value="5"/>
</dbReference>
<dbReference type="SMART" id="SM00382">
    <property type="entry name" value="AAA"/>
    <property type="match status" value="1"/>
</dbReference>
<sequence>MHAAARPARFKRAPPRPRSRPTFLRTSSPPPSAHSPVAPALRPPAPAPTFVAHPNLGCGASQPAAAATPAAAAPEPKPKPPPSPPKASAVAPAPAAAAPAAAAAPPSRSASTKAAAEAEAAKKAEEAAAKKAAEAAAAAAAKAAADAEAAKAAEAEAVAAARAAAEKEEAEAAAAAAAGGESGPPPVARASSLLNVIRGTDFEVRDSVKEALPAMSFPVSAAAKEVVTLAQQAGQAYANADNLASLKQRAVAGLALLHMFGDLLREAPPPPGAAAAAAAAIGAAPPEDDPEGAPQVAQGMGLHYCVSVFRDLVAGMAALARPYTGRGCVLHMLGADAAAERGAFERLVGELTALADDIMGKAKASRGWGSVSPDMLARCDDALLALRLGPSYTDHLGKLQGAVRSAGGLEAVCAAPEAFLDSGLVIQELSLGSKISKDLAAALLAAHADKGPARLLHQPELRLLWRAAFGGRAEVTWSEWWAAFPAAVAQLPGLPGRGMGPLADKLGQLLAEPSAKAAFQRHVLAANNVIPIAGHGAEAAAGLSAYALAAAFGAPLTDLAAAGFDDLAGEVAAALTATSVAVDGPYQLPPLPPTHVPRDDVSTRVAAELTAAPGAGGDQCRAAVLVAPPGMGKTTLAIEVAWRLVAGGGAGGGVVWVDLAGARTWHDVEARIMVALGLIKDNSDGRPRIVSTLRACCSPTRPLLLVVDTIDDALRQPGAAEGLWGLLGDIAGGAPGYPGCPGVRLLLCSAAPVSLGDGAAIACIEVPAMSPTTASKLAAQVCPDLAPAQASRLALATRCLPLATRLAAGLRAEGRLSTRDVEALGAAAAKPRGGGLVLSGGGSGGGEASPADITVAIIAGCMTALPTAQQVALLQLSALPPAGAGPDATGAALNLSANPAAAVAGRAALTALTRLGLAGQSTLPGRRTQTVMHSLVRTVAVSALAPALDLTVRPAAEDRVAASLLASLAAWGKAYGGREGGSSVLAAARAAQPEFAELLALLSRTSPRMSTNGAPPPILSGAAASPEEAAAAAGQRLPLETIVTAAKGFNGDAAELLYGLGALPALEAVCEALSAPSVGLVANRAYKVEMANVYRVHALALTAQGKYEEAQAHGNMCITLRTDAAKANPSSPAIASANMCLAASFAGMRYYADAEELLRQSVDICKASLGDKNPHTAWAMAALAAVLEAQQGAKAAEAEPLYRAALEGRQAAQGPHHPRTIEATLALAAGLRTAGRYDEARPLYDAAAAAAGRVFGEFHAATATAIAGAAVCADAAAAAAAAGGGASAARAAAAAAAGTEAAHVRAAGIMAALQADSGEAAFVLYGRARNLLQQGGADRAREAEALLRKAVDVAGRALPRDPQGREQPLTLTLWLGHGDALVAAGRAAEAVAVFEKALAAKVRVLGTQAHADAAAIARKAAEAAMAARRFTAAEPLCRQWLAMAQHGVGMESGEAGDALAAYAACLAGQGRHPTAEPLLRQCLDVRKKTAGETAQITAESRMALAECLAAQQDTEGAEAHYREAHSALAGLALAIAQGGAKDAEAEEKQAAASLAAAAAAHGLGSALVGLGRAKEAEPVLRDALETRRRQLGTDHKDTAATLSALAACLAGTGRPGDAEALFRGDVEAARREHGADHPNTATAMSALAGSLQAQGGDKAKEAEGLFRSARDICVGKLGREHPNSLTITANLATCLSGQGRHAEALPFYEEELEMTKAIQGEDHPDVGTALNHLATCLQKLDRLPEAEKAAAAAVALYGKALGEDHPNGALAANSLGLILLAQGGGRSQEACEVLEKALATCNAKLGGAHPWTQASKANLEAAMRSRVDAGLDPRQLEAARRAAEPEPEPVSEPVVHTAITAL</sequence>
<gene>
    <name evidence="3" type="ORF">HXX76_013828</name>
</gene>
<dbReference type="Gene3D" id="1.25.40.10">
    <property type="entry name" value="Tetratricopeptide repeat domain"/>
    <property type="match status" value="4"/>
</dbReference>
<dbReference type="InterPro" id="IPR053137">
    <property type="entry name" value="NLR-like"/>
</dbReference>
<dbReference type="Proteomes" id="UP000650467">
    <property type="component" value="Unassembled WGS sequence"/>
</dbReference>
<dbReference type="InterPro" id="IPR027417">
    <property type="entry name" value="P-loop_NTPase"/>
</dbReference>
<evidence type="ECO:0000313" key="4">
    <source>
        <dbReference type="Proteomes" id="UP000650467"/>
    </source>
</evidence>
<dbReference type="SMART" id="SM00028">
    <property type="entry name" value="TPR"/>
    <property type="match status" value="9"/>
</dbReference>
<keyword evidence="4" id="KW-1185">Reference proteome</keyword>
<dbReference type="Gene3D" id="3.40.50.300">
    <property type="entry name" value="P-loop containing nucleotide triphosphate hydrolases"/>
    <property type="match status" value="1"/>
</dbReference>
<dbReference type="Pfam" id="PF13374">
    <property type="entry name" value="TPR_10"/>
    <property type="match status" value="1"/>
</dbReference>
<feature type="compositionally biased region" description="Basic residues" evidence="1">
    <location>
        <begin position="8"/>
        <end position="19"/>
    </location>
</feature>
<evidence type="ECO:0000313" key="3">
    <source>
        <dbReference type="EMBL" id="KAG2425243.1"/>
    </source>
</evidence>
<dbReference type="PANTHER" id="PTHR46082:SF6">
    <property type="entry name" value="AAA+ ATPASE DOMAIN-CONTAINING PROTEIN-RELATED"/>
    <property type="match status" value="1"/>
</dbReference>
<evidence type="ECO:0000256" key="1">
    <source>
        <dbReference type="SAM" id="MobiDB-lite"/>
    </source>
</evidence>